<dbReference type="PANTHER" id="PTHR11559">
    <property type="entry name" value="CARBOXYLESTERASE"/>
    <property type="match status" value="1"/>
</dbReference>
<dbReference type="PROSITE" id="PS00941">
    <property type="entry name" value="CARBOXYLESTERASE_B_2"/>
    <property type="match status" value="1"/>
</dbReference>
<evidence type="ECO:0000313" key="9">
    <source>
        <dbReference type="Proteomes" id="UP000786811"/>
    </source>
</evidence>
<protein>
    <recommendedName>
        <fullName evidence="6">Carboxylic ester hydrolase</fullName>
        <ecNumber evidence="6">3.1.1.-</ecNumber>
    </recommendedName>
</protein>
<feature type="signal peptide" evidence="6">
    <location>
        <begin position="1"/>
        <end position="16"/>
    </location>
</feature>
<organism evidence="8 9">
    <name type="scientific">Cotesia congregata</name>
    <name type="common">Parasitoid wasp</name>
    <name type="synonym">Apanteles congregatus</name>
    <dbReference type="NCBI Taxonomy" id="51543"/>
    <lineage>
        <taxon>Eukaryota</taxon>
        <taxon>Metazoa</taxon>
        <taxon>Ecdysozoa</taxon>
        <taxon>Arthropoda</taxon>
        <taxon>Hexapoda</taxon>
        <taxon>Insecta</taxon>
        <taxon>Pterygota</taxon>
        <taxon>Neoptera</taxon>
        <taxon>Endopterygota</taxon>
        <taxon>Hymenoptera</taxon>
        <taxon>Apocrita</taxon>
        <taxon>Ichneumonoidea</taxon>
        <taxon>Braconidae</taxon>
        <taxon>Microgastrinae</taxon>
        <taxon>Cotesia</taxon>
    </lineage>
</organism>
<dbReference type="InterPro" id="IPR019826">
    <property type="entry name" value="Carboxylesterase_B_AS"/>
</dbReference>
<gene>
    <name evidence="8" type="ORF">HICCMSTLAB_LOCUS5937</name>
</gene>
<dbReference type="EC" id="3.1.1.-" evidence="6"/>
<name>A0A8J2HBI2_COTCN</name>
<dbReference type="Pfam" id="PF00135">
    <property type="entry name" value="COesterase"/>
    <property type="match status" value="1"/>
</dbReference>
<keyword evidence="6" id="KW-0732">Signal</keyword>
<evidence type="ECO:0000256" key="1">
    <source>
        <dbReference type="ARBA" id="ARBA00005964"/>
    </source>
</evidence>
<dbReference type="InterPro" id="IPR029058">
    <property type="entry name" value="AB_hydrolase_fold"/>
</dbReference>
<comment type="similarity">
    <text evidence="1 6">Belongs to the type-B carboxylesterase/lipase family.</text>
</comment>
<dbReference type="Gene3D" id="3.40.50.1820">
    <property type="entry name" value="alpha/beta hydrolase"/>
    <property type="match status" value="1"/>
</dbReference>
<evidence type="ECO:0000256" key="5">
    <source>
        <dbReference type="ARBA" id="ARBA00023180"/>
    </source>
</evidence>
<dbReference type="InterPro" id="IPR019819">
    <property type="entry name" value="Carboxylesterase_B_CS"/>
</dbReference>
<dbReference type="SUPFAM" id="SSF53474">
    <property type="entry name" value="alpha/beta-Hydrolases"/>
    <property type="match status" value="1"/>
</dbReference>
<dbReference type="EMBL" id="CAJNRD030001120">
    <property type="protein sequence ID" value="CAG5092133.1"/>
    <property type="molecule type" value="Genomic_DNA"/>
</dbReference>
<evidence type="ECO:0000256" key="6">
    <source>
        <dbReference type="RuleBase" id="RU361235"/>
    </source>
</evidence>
<dbReference type="AlphaFoldDB" id="A0A8J2HBI2"/>
<dbReference type="Proteomes" id="UP000786811">
    <property type="component" value="Unassembled WGS sequence"/>
</dbReference>
<evidence type="ECO:0000256" key="4">
    <source>
        <dbReference type="ARBA" id="ARBA00023157"/>
    </source>
</evidence>
<reference evidence="8" key="1">
    <citation type="submission" date="2021-04" db="EMBL/GenBank/DDBJ databases">
        <authorList>
            <person name="Chebbi M.A.C M."/>
        </authorList>
    </citation>
    <scope>NUCLEOTIDE SEQUENCE</scope>
</reference>
<evidence type="ECO:0000313" key="8">
    <source>
        <dbReference type="EMBL" id="CAG5092133.1"/>
    </source>
</evidence>
<dbReference type="GO" id="GO:0052689">
    <property type="term" value="F:carboxylic ester hydrolase activity"/>
    <property type="evidence" value="ECO:0007669"/>
    <property type="project" value="UniProtKB-KW"/>
</dbReference>
<feature type="chain" id="PRO_5035339239" description="Carboxylic ester hydrolase" evidence="6">
    <location>
        <begin position="17"/>
        <end position="554"/>
    </location>
</feature>
<keyword evidence="9" id="KW-1185">Reference proteome</keyword>
<feature type="domain" description="Carboxylesterase type B" evidence="7">
    <location>
        <begin position="20"/>
        <end position="523"/>
    </location>
</feature>
<evidence type="ECO:0000256" key="2">
    <source>
        <dbReference type="ARBA" id="ARBA00022487"/>
    </source>
</evidence>
<dbReference type="InterPro" id="IPR002018">
    <property type="entry name" value="CarbesteraseB"/>
</dbReference>
<dbReference type="PROSITE" id="PS00122">
    <property type="entry name" value="CARBOXYLESTERASE_B_1"/>
    <property type="match status" value="1"/>
</dbReference>
<dbReference type="InterPro" id="IPR050309">
    <property type="entry name" value="Type-B_Carboxylest/Lipase"/>
</dbReference>
<accession>A0A8J2HBI2</accession>
<proteinExistence type="inferred from homology"/>
<evidence type="ECO:0000259" key="7">
    <source>
        <dbReference type="Pfam" id="PF00135"/>
    </source>
</evidence>
<evidence type="ECO:0000256" key="3">
    <source>
        <dbReference type="ARBA" id="ARBA00022801"/>
    </source>
</evidence>
<keyword evidence="3 6" id="KW-0378">Hydrolase</keyword>
<keyword evidence="4" id="KW-1015">Disulfide bond</keyword>
<comment type="caution">
    <text evidence="8">The sequence shown here is derived from an EMBL/GenBank/DDBJ whole genome shotgun (WGS) entry which is preliminary data.</text>
</comment>
<keyword evidence="5" id="KW-0325">Glycoprotein</keyword>
<keyword evidence="2" id="KW-0719">Serine esterase</keyword>
<sequence>MLLAIIVIVFLKNSQAVLTEVTNTSKGLVQGKIFKTVGEELEYSIYFGIPFAKPPVDHLRFKPPEEAEPWNGVRDATKEPNLCPQKNPFKNYTYDGDEDCLYLNLYTPKVSINSTDTTKRAVMVWIYAGAFVFGSISPKAYGPDFLIEEDIVVVMPNHRLGALGFLTLNHENATGNAGLKDLVFVLRWIQENIENFGGDPGRVTVFGDSSGSAAVGYLVLSELATGLFHSAISMSGVPLNIWAYEPPIIAQLRAFMLGFSLGIFTFNKNNLLEKLQNKSAEDIVGATKSLLPIDVLSFTPTTENPTISTMPFFTDCALEKYKSGNFNHVPQIIGFVDSEFLSFVAESAQLPLIKMILDGLFDLPLLREVKNINLISSLANWIVRKLGGLVDNTIYGVSNITSDLLMIFDVDRTQRYLTAASDAPVYYYRNSFDHRNSRHRAMGYDLDGTAHADDVHQIFWPTLPNFKLPLNDTRLTTQRQRMVRMWSNFAKYRDPTPNGTMDPLLNITWPPSTVAGTCLEINTTYSIGPRPVGLLVDGLETILNPVLGLFEGCF</sequence>
<dbReference type="OrthoDB" id="19653at2759"/>